<proteinExistence type="predicted"/>
<organism evidence="5 6">
    <name type="scientific">Mesorhizobium huakuii</name>
    <dbReference type="NCBI Taxonomy" id="28104"/>
    <lineage>
        <taxon>Bacteria</taxon>
        <taxon>Pseudomonadati</taxon>
        <taxon>Pseudomonadota</taxon>
        <taxon>Alphaproteobacteria</taxon>
        <taxon>Hyphomicrobiales</taxon>
        <taxon>Phyllobacteriaceae</taxon>
        <taxon>Mesorhizobium</taxon>
    </lineage>
</organism>
<evidence type="ECO:0000313" key="6">
    <source>
        <dbReference type="Proteomes" id="UP000515465"/>
    </source>
</evidence>
<dbReference type="Pfam" id="PF04586">
    <property type="entry name" value="Peptidase_S78"/>
    <property type="match status" value="1"/>
</dbReference>
<dbReference type="Proteomes" id="UP000515465">
    <property type="component" value="Chromosome"/>
</dbReference>
<dbReference type="RefSeq" id="WP_183458446.1">
    <property type="nucleotide sequence ID" value="NZ_CP050296.1"/>
</dbReference>
<protein>
    <recommendedName>
        <fullName evidence="4">Prohead serine protease domain-containing protein</fullName>
    </recommendedName>
</protein>
<evidence type="ECO:0000259" key="4">
    <source>
        <dbReference type="Pfam" id="PF04586"/>
    </source>
</evidence>
<sequence>MAELKHFSPTTILKTAGAGIGPRQVKAIVSTGELDRMGDIIDQAGIRLDAFRKSPTVFWGHDTNVPIAKALSIGIELGKLTALVQFPDPGVSAKADEIYGLVRAGIVNSTSVGFVPLKAVPIDPSKPYGGQRFTSCELLEFSFVGVPANAGALITGRSASQTPRLDAAKRRFAHLSR</sequence>
<gene>
    <name evidence="5" type="ORF">HB778_27310</name>
</gene>
<accession>A0A7G6SZB9</accession>
<evidence type="ECO:0000256" key="3">
    <source>
        <dbReference type="ARBA" id="ARBA00022801"/>
    </source>
</evidence>
<keyword evidence="2" id="KW-0645">Protease</keyword>
<reference evidence="5" key="1">
    <citation type="journal article" date="2020" name="Mol. Plant Microbe Interact.">
        <title>Complete genome sequences of four natural Pseudomonas isolates that catabolize a wide range of aromatic compounds relevant to lignin valorization.</title>
        <authorList>
            <person name="Hatmaker E.A."/>
            <person name="Presle G."/>
            <person name="Cannon O."/>
            <person name="Guss A.M."/>
            <person name="Elkins J.G."/>
        </authorList>
    </citation>
    <scope>NUCLEOTIDE SEQUENCE</scope>
    <source>
        <strain evidence="5">583</strain>
    </source>
</reference>
<dbReference type="GO" id="GO:0006508">
    <property type="term" value="P:proteolysis"/>
    <property type="evidence" value="ECO:0007669"/>
    <property type="project" value="UniProtKB-KW"/>
</dbReference>
<evidence type="ECO:0000313" key="5">
    <source>
        <dbReference type="EMBL" id="QND59851.1"/>
    </source>
</evidence>
<dbReference type="EMBL" id="CP050296">
    <property type="protein sequence ID" value="QND59851.1"/>
    <property type="molecule type" value="Genomic_DNA"/>
</dbReference>
<dbReference type="InterPro" id="IPR054613">
    <property type="entry name" value="Peptidase_S78_dom"/>
</dbReference>
<dbReference type="AlphaFoldDB" id="A0A7G6SZB9"/>
<keyword evidence="3" id="KW-0378">Hydrolase</keyword>
<evidence type="ECO:0000256" key="1">
    <source>
        <dbReference type="ARBA" id="ARBA00022612"/>
    </source>
</evidence>
<name>A0A7G6SZB9_9HYPH</name>
<dbReference type="GO" id="GO:0008233">
    <property type="term" value="F:peptidase activity"/>
    <property type="evidence" value="ECO:0007669"/>
    <property type="project" value="UniProtKB-KW"/>
</dbReference>
<feature type="domain" description="Prohead serine protease" evidence="4">
    <location>
        <begin position="51"/>
        <end position="155"/>
    </location>
</feature>
<keyword evidence="1" id="KW-1188">Viral release from host cell</keyword>
<evidence type="ECO:0000256" key="2">
    <source>
        <dbReference type="ARBA" id="ARBA00022670"/>
    </source>
</evidence>